<keyword evidence="7" id="KW-1185">Reference proteome</keyword>
<gene>
    <name evidence="6" type="ORF">GB883_00880</name>
</gene>
<keyword evidence="3" id="KW-0804">Transcription</keyword>
<keyword evidence="1" id="KW-0805">Transcription regulation</keyword>
<dbReference type="Pfam" id="PF00440">
    <property type="entry name" value="TetR_N"/>
    <property type="match status" value="1"/>
</dbReference>
<dbReference type="OrthoDB" id="3192968at2"/>
<name>A0A7J5UUP4_9MICO</name>
<evidence type="ECO:0000256" key="3">
    <source>
        <dbReference type="ARBA" id="ARBA00023163"/>
    </source>
</evidence>
<protein>
    <submittedName>
        <fullName evidence="6">TetR family transcriptional regulator</fullName>
    </submittedName>
</protein>
<dbReference type="AlphaFoldDB" id="A0A7J5UUP4"/>
<dbReference type="InterPro" id="IPR001647">
    <property type="entry name" value="HTH_TetR"/>
</dbReference>
<organism evidence="6 7">
    <name type="scientific">Georgenia thermotolerans</name>
    <dbReference type="NCBI Taxonomy" id="527326"/>
    <lineage>
        <taxon>Bacteria</taxon>
        <taxon>Bacillati</taxon>
        <taxon>Actinomycetota</taxon>
        <taxon>Actinomycetes</taxon>
        <taxon>Micrococcales</taxon>
        <taxon>Bogoriellaceae</taxon>
        <taxon>Georgenia</taxon>
    </lineage>
</organism>
<evidence type="ECO:0000259" key="5">
    <source>
        <dbReference type="PROSITE" id="PS50977"/>
    </source>
</evidence>
<evidence type="ECO:0000256" key="4">
    <source>
        <dbReference type="PROSITE-ProRule" id="PRU00335"/>
    </source>
</evidence>
<dbReference type="GO" id="GO:0003700">
    <property type="term" value="F:DNA-binding transcription factor activity"/>
    <property type="evidence" value="ECO:0007669"/>
    <property type="project" value="TreeGrafter"/>
</dbReference>
<accession>A0A7J5UUP4</accession>
<feature type="DNA-binding region" description="H-T-H motif" evidence="4">
    <location>
        <begin position="59"/>
        <end position="78"/>
    </location>
</feature>
<dbReference type="PROSITE" id="PS50977">
    <property type="entry name" value="HTH_TETR_2"/>
    <property type="match status" value="1"/>
</dbReference>
<keyword evidence="2 4" id="KW-0238">DNA-binding</keyword>
<dbReference type="GO" id="GO:0000976">
    <property type="term" value="F:transcription cis-regulatory region binding"/>
    <property type="evidence" value="ECO:0007669"/>
    <property type="project" value="TreeGrafter"/>
</dbReference>
<dbReference type="PANTHER" id="PTHR30055">
    <property type="entry name" value="HTH-TYPE TRANSCRIPTIONAL REGULATOR RUTR"/>
    <property type="match status" value="1"/>
</dbReference>
<dbReference type="Gene3D" id="1.10.357.10">
    <property type="entry name" value="Tetracycline Repressor, domain 2"/>
    <property type="match status" value="1"/>
</dbReference>
<sequence>MRTRCCSNHVSLTMGPSRRRGTPVFEKGAGMRSDAQQNRLRLVRATRDLVGWADSPDVTVRDIAKTAGVSLATLYRHFDGRQALIDEVSILRWNRMAELSGQRRPDEEPVDHVLRILETYTRMTTRDHRFIRGAGIEVGTTPVEHIRAAFEPRFATSWVAAQSAGQIRRTADPRDAIDMAGMIRDSQRRVPMLAMLAGGICTDKVDVGAFAARAVSRHWK</sequence>
<feature type="domain" description="HTH tetR-type" evidence="5">
    <location>
        <begin position="36"/>
        <end position="96"/>
    </location>
</feature>
<dbReference type="InterPro" id="IPR050109">
    <property type="entry name" value="HTH-type_TetR-like_transc_reg"/>
</dbReference>
<reference evidence="6 7" key="1">
    <citation type="submission" date="2019-10" db="EMBL/GenBank/DDBJ databases">
        <title>Georgenia wutianyii sp. nov. and Georgenia yuyongxinii sp. nov. isolated from plateau pika (Ochotona curzoniae) in the Qinghai-Tibet plateau of China.</title>
        <authorList>
            <person name="Tian Z."/>
        </authorList>
    </citation>
    <scope>NUCLEOTIDE SEQUENCE [LARGE SCALE GENOMIC DNA]</scope>
    <source>
        <strain evidence="6 7">DSM 21501</strain>
    </source>
</reference>
<dbReference type="PANTHER" id="PTHR30055:SF234">
    <property type="entry name" value="HTH-TYPE TRANSCRIPTIONAL REGULATOR BETI"/>
    <property type="match status" value="1"/>
</dbReference>
<evidence type="ECO:0000313" key="6">
    <source>
        <dbReference type="EMBL" id="KAE8765996.1"/>
    </source>
</evidence>
<evidence type="ECO:0000256" key="2">
    <source>
        <dbReference type="ARBA" id="ARBA00023125"/>
    </source>
</evidence>
<evidence type="ECO:0000313" key="7">
    <source>
        <dbReference type="Proteomes" id="UP000451860"/>
    </source>
</evidence>
<dbReference type="InterPro" id="IPR009057">
    <property type="entry name" value="Homeodomain-like_sf"/>
</dbReference>
<dbReference type="Proteomes" id="UP000451860">
    <property type="component" value="Unassembled WGS sequence"/>
</dbReference>
<evidence type="ECO:0000256" key="1">
    <source>
        <dbReference type="ARBA" id="ARBA00023015"/>
    </source>
</evidence>
<dbReference type="EMBL" id="WHJE01000002">
    <property type="protein sequence ID" value="KAE8765996.1"/>
    <property type="molecule type" value="Genomic_DNA"/>
</dbReference>
<comment type="caution">
    <text evidence="6">The sequence shown here is derived from an EMBL/GenBank/DDBJ whole genome shotgun (WGS) entry which is preliminary data.</text>
</comment>
<dbReference type="SUPFAM" id="SSF46689">
    <property type="entry name" value="Homeodomain-like"/>
    <property type="match status" value="1"/>
</dbReference>
<proteinExistence type="predicted"/>